<sequence>MSKSGRAHPNPLRCSRHACDLSPRNTGLWYRVRTRGPTYQCTRNRVADPSARLAFQAFTSCLGRVGLAEMLPAKPLCVRLSRRAAARLFGDMSLPASFLLHAYRPVVPRH</sequence>
<evidence type="ECO:0000313" key="1">
    <source>
        <dbReference type="EMBL" id="KAF2453489.1"/>
    </source>
</evidence>
<keyword evidence="2" id="KW-1185">Reference proteome</keyword>
<organism evidence="1 2">
    <name type="scientific">Lineolata rhizophorae</name>
    <dbReference type="NCBI Taxonomy" id="578093"/>
    <lineage>
        <taxon>Eukaryota</taxon>
        <taxon>Fungi</taxon>
        <taxon>Dikarya</taxon>
        <taxon>Ascomycota</taxon>
        <taxon>Pezizomycotina</taxon>
        <taxon>Dothideomycetes</taxon>
        <taxon>Dothideomycetes incertae sedis</taxon>
        <taxon>Lineolatales</taxon>
        <taxon>Lineolataceae</taxon>
        <taxon>Lineolata</taxon>
    </lineage>
</organism>
<dbReference type="AlphaFoldDB" id="A0A6A6NP80"/>
<evidence type="ECO:0000313" key="2">
    <source>
        <dbReference type="Proteomes" id="UP000799766"/>
    </source>
</evidence>
<dbReference type="Proteomes" id="UP000799766">
    <property type="component" value="Unassembled WGS sequence"/>
</dbReference>
<reference evidence="1" key="1">
    <citation type="journal article" date="2020" name="Stud. Mycol.">
        <title>101 Dothideomycetes genomes: a test case for predicting lifestyles and emergence of pathogens.</title>
        <authorList>
            <person name="Haridas S."/>
            <person name="Albert R."/>
            <person name="Binder M."/>
            <person name="Bloem J."/>
            <person name="Labutti K."/>
            <person name="Salamov A."/>
            <person name="Andreopoulos B."/>
            <person name="Baker S."/>
            <person name="Barry K."/>
            <person name="Bills G."/>
            <person name="Bluhm B."/>
            <person name="Cannon C."/>
            <person name="Castanera R."/>
            <person name="Culley D."/>
            <person name="Daum C."/>
            <person name="Ezra D."/>
            <person name="Gonzalez J."/>
            <person name="Henrissat B."/>
            <person name="Kuo A."/>
            <person name="Liang C."/>
            <person name="Lipzen A."/>
            <person name="Lutzoni F."/>
            <person name="Magnuson J."/>
            <person name="Mondo S."/>
            <person name="Nolan M."/>
            <person name="Ohm R."/>
            <person name="Pangilinan J."/>
            <person name="Park H.-J."/>
            <person name="Ramirez L."/>
            <person name="Alfaro M."/>
            <person name="Sun H."/>
            <person name="Tritt A."/>
            <person name="Yoshinaga Y."/>
            <person name="Zwiers L.-H."/>
            <person name="Turgeon B."/>
            <person name="Goodwin S."/>
            <person name="Spatafora J."/>
            <person name="Crous P."/>
            <person name="Grigoriev I."/>
        </authorList>
    </citation>
    <scope>NUCLEOTIDE SEQUENCE</scope>
    <source>
        <strain evidence="1">ATCC 16933</strain>
    </source>
</reference>
<dbReference type="EMBL" id="MU001697">
    <property type="protein sequence ID" value="KAF2453489.1"/>
    <property type="molecule type" value="Genomic_DNA"/>
</dbReference>
<proteinExistence type="predicted"/>
<name>A0A6A6NP80_9PEZI</name>
<accession>A0A6A6NP80</accession>
<protein>
    <submittedName>
        <fullName evidence="1">Uncharacterized protein</fullName>
    </submittedName>
</protein>
<gene>
    <name evidence="1" type="ORF">BDY21DRAFT_356065</name>
</gene>